<reference evidence="1 4" key="2">
    <citation type="submission" date="2018-01" db="EMBL/GenBank/DDBJ databases">
        <title>Species boundaries and ecological features among Paraburkholderia terrae DSMZ17804T, P. hospita DSMZ17164T and P. caribensis DSMZ13236T.</title>
        <authorList>
            <person name="Pratama A.A."/>
        </authorList>
    </citation>
    <scope>NUCLEOTIDE SEQUENCE [LARGE SCALE GENOMIC DNA]</scope>
    <source>
        <strain evidence="1 4">DSM 17164</strain>
    </source>
</reference>
<sequence>MGNDAKAIRDGDYVWFGFSETTVPDYLVFRQEKLVETGYSSTTQIDSAKESSLRTYPRNSPEAAARIVALVLIADGHVSRSEELALEKLDICRELDLDPAEFARIVQALCEDHVIGHMPSVPAASHIDNATLDTLLAEIDDRVLRSKIIRLCLAVASADNHLADGEIATLAAILIAWAPQPDPAVNPPDISFHIRQGAAAIICDVRREG</sequence>
<dbReference type="CDD" id="cd07177">
    <property type="entry name" value="terB_like"/>
    <property type="match status" value="1"/>
</dbReference>
<accession>A0AAN1JHV9</accession>
<keyword evidence="3" id="KW-1185">Reference proteome</keyword>
<evidence type="ECO:0000313" key="4">
    <source>
        <dbReference type="Proteomes" id="UP000236649"/>
    </source>
</evidence>
<dbReference type="KEGG" id="phs:C2L64_39140"/>
<dbReference type="InterPro" id="IPR029024">
    <property type="entry name" value="TerB-like"/>
</dbReference>
<evidence type="ECO:0000313" key="2">
    <source>
        <dbReference type="EMBL" id="EIN01264.1"/>
    </source>
</evidence>
<reference evidence="2 3" key="1">
    <citation type="journal article" date="2012" name="J. Bacteriol.">
        <title>Draft Genome Sequence of the Soil Bacterium Burkholderia terrae Strain BS001, Which Interacts with Fungal Surface Structures.</title>
        <authorList>
            <person name="Nazir R."/>
            <person name="Hansen M.A."/>
            <person name="Sorensen S."/>
            <person name="van Elsas J.D."/>
        </authorList>
    </citation>
    <scope>NUCLEOTIDE SEQUENCE [LARGE SCALE GENOMIC DNA]</scope>
    <source>
        <strain evidence="2 3">BS001</strain>
    </source>
</reference>
<dbReference type="EMBL" id="CP026107">
    <property type="protein sequence ID" value="AUT74286.1"/>
    <property type="molecule type" value="Genomic_DNA"/>
</dbReference>
<gene>
    <name evidence="1" type="ORF">C2L64_39140</name>
    <name evidence="2" type="ORF">WQE_10149</name>
</gene>
<name>A0AAN1JHV9_9BURK</name>
<dbReference type="AlphaFoldDB" id="A0AAN1JHV9"/>
<dbReference type="SUPFAM" id="SSF158682">
    <property type="entry name" value="TerB-like"/>
    <property type="match status" value="1"/>
</dbReference>
<protein>
    <submittedName>
        <fullName evidence="1">TerB family tellurite resistance protein</fullName>
    </submittedName>
</protein>
<dbReference type="Gene3D" id="1.10.3680.10">
    <property type="entry name" value="TerB-like"/>
    <property type="match status" value="1"/>
</dbReference>
<dbReference type="Proteomes" id="UP000004980">
    <property type="component" value="Unassembled WGS sequence"/>
</dbReference>
<proteinExistence type="predicted"/>
<evidence type="ECO:0000313" key="1">
    <source>
        <dbReference type="EMBL" id="AUT74286.1"/>
    </source>
</evidence>
<evidence type="ECO:0000313" key="3">
    <source>
        <dbReference type="Proteomes" id="UP000004980"/>
    </source>
</evidence>
<dbReference type="EMBL" id="AKAU01000065">
    <property type="protein sequence ID" value="EIN01264.1"/>
    <property type="molecule type" value="Genomic_DNA"/>
</dbReference>
<organism evidence="1 4">
    <name type="scientific">Paraburkholderia hospita</name>
    <dbReference type="NCBI Taxonomy" id="169430"/>
    <lineage>
        <taxon>Bacteria</taxon>
        <taxon>Pseudomonadati</taxon>
        <taxon>Pseudomonadota</taxon>
        <taxon>Betaproteobacteria</taxon>
        <taxon>Burkholderiales</taxon>
        <taxon>Burkholderiaceae</taxon>
        <taxon>Paraburkholderia</taxon>
    </lineage>
</organism>
<dbReference type="Proteomes" id="UP000236649">
    <property type="component" value="Chromosome 3"/>
</dbReference>